<comment type="function">
    <text evidence="1 20">Component of the ubiquinol-cytochrome c reductase complex (complex III or cytochrome b-c1 complex) that is part of the mitochondrial respiratory chain. The b-c1 complex mediates electron transfer from ubiquinol to cytochrome c. Contributes to the generation of a proton gradient across the mitochondrial membrane that is then used for ATP synthesis.</text>
</comment>
<dbReference type="GO" id="GO:0006122">
    <property type="term" value="P:mitochondrial electron transport, ubiquinol to cytochrome c"/>
    <property type="evidence" value="ECO:0007669"/>
    <property type="project" value="TreeGrafter"/>
</dbReference>
<dbReference type="InterPro" id="IPR005798">
    <property type="entry name" value="Cyt_b/b6_C"/>
</dbReference>
<dbReference type="Pfam" id="PF00032">
    <property type="entry name" value="Cytochrom_B_C"/>
    <property type="match status" value="1"/>
</dbReference>
<keyword evidence="9 19" id="KW-0479">Metal-binding</keyword>
<keyword evidence="6 19" id="KW-0349">Heme</keyword>
<dbReference type="PROSITE" id="PS51003">
    <property type="entry name" value="CYTB_CTER"/>
    <property type="match status" value="1"/>
</dbReference>
<dbReference type="GO" id="GO:0005743">
    <property type="term" value="C:mitochondrial inner membrane"/>
    <property type="evidence" value="ECO:0007669"/>
    <property type="project" value="UniProtKB-SubCell"/>
</dbReference>
<dbReference type="FunFam" id="1.20.810.10:FF:000002">
    <property type="entry name" value="Cytochrome b"/>
    <property type="match status" value="1"/>
</dbReference>
<dbReference type="GO" id="GO:0008121">
    <property type="term" value="F:quinol-cytochrome-c reductase activity"/>
    <property type="evidence" value="ECO:0007669"/>
    <property type="project" value="InterPro"/>
</dbReference>
<dbReference type="InterPro" id="IPR048260">
    <property type="entry name" value="Cytochrome_b_C_euk/bac"/>
</dbReference>
<comment type="cofactor">
    <cofactor evidence="19">
        <name>heme</name>
        <dbReference type="ChEBI" id="CHEBI:30413"/>
    </cofactor>
    <text evidence="19">Binds 2 heme groups non-covalently.</text>
</comment>
<feature type="transmembrane region" description="Helical" evidence="20">
    <location>
        <begin position="140"/>
        <end position="158"/>
    </location>
</feature>
<evidence type="ECO:0000256" key="12">
    <source>
        <dbReference type="ARBA" id="ARBA00022989"/>
    </source>
</evidence>
<feature type="transmembrane region" description="Helical" evidence="20">
    <location>
        <begin position="87"/>
        <end position="107"/>
    </location>
</feature>
<feature type="binding site" description="axial binding residue" evidence="19">
    <location>
        <position position="83"/>
    </location>
    <ligand>
        <name>heme b</name>
        <dbReference type="ChEBI" id="CHEBI:60344"/>
        <label>b562</label>
    </ligand>
    <ligandPart>
        <name>Fe</name>
        <dbReference type="ChEBI" id="CHEBI:18248"/>
    </ligandPart>
</feature>
<evidence type="ECO:0000256" key="14">
    <source>
        <dbReference type="ARBA" id="ARBA00023075"/>
    </source>
</evidence>
<feature type="domain" description="Cytochrome b/b6 C-terminal region profile" evidence="22">
    <location>
        <begin position="210"/>
        <end position="380"/>
    </location>
</feature>
<reference evidence="23" key="1">
    <citation type="submission" date="2019-04" db="EMBL/GenBank/DDBJ databases">
        <title>Mammalian diversity and Matses ethnomammalogy in Amazonian Peru. Part 3. Marsupials (Didelphimorphia).</title>
        <authorList>
            <person name="Voss R.S."/>
            <person name="Flech D.W."/>
            <person name="Jansa S.A."/>
        </authorList>
    </citation>
    <scope>NUCLEOTIDE SEQUENCE</scope>
</reference>
<gene>
    <name evidence="23" type="primary">cytb</name>
</gene>
<feature type="binding site" description="axial binding residue" evidence="19">
    <location>
        <position position="182"/>
    </location>
    <ligand>
        <name>heme b</name>
        <dbReference type="ChEBI" id="CHEBI:60344"/>
        <label>b562</label>
    </ligand>
    <ligandPart>
        <name>Fe</name>
        <dbReference type="ChEBI" id="CHEBI:18248"/>
    </ligandPart>
</feature>
<evidence type="ECO:0000256" key="2">
    <source>
        <dbReference type="ARBA" id="ARBA00004448"/>
    </source>
</evidence>
<dbReference type="CDD" id="cd00290">
    <property type="entry name" value="cytochrome_b_C"/>
    <property type="match status" value="1"/>
</dbReference>
<evidence type="ECO:0000256" key="15">
    <source>
        <dbReference type="ARBA" id="ARBA00023128"/>
    </source>
</evidence>
<keyword evidence="16 20" id="KW-0472">Membrane</keyword>
<organism evidence="23">
    <name type="scientific">Metachirus myosuros</name>
    <dbReference type="NCBI Taxonomy" id="2588668"/>
    <lineage>
        <taxon>Eukaryota</taxon>
        <taxon>Metazoa</taxon>
        <taxon>Chordata</taxon>
        <taxon>Craniata</taxon>
        <taxon>Vertebrata</taxon>
        <taxon>Euteleostomi</taxon>
        <taxon>Mammalia</taxon>
        <taxon>Metatheria</taxon>
        <taxon>Didelphimorphia</taxon>
        <taxon>Didelphidae</taxon>
        <taxon>Metachirus</taxon>
    </lineage>
</organism>
<dbReference type="CDD" id="cd00284">
    <property type="entry name" value="Cytochrome_b_N"/>
    <property type="match status" value="1"/>
</dbReference>
<dbReference type="GO" id="GO:0016491">
    <property type="term" value="F:oxidoreductase activity"/>
    <property type="evidence" value="ECO:0007669"/>
    <property type="project" value="UniProtKB-UniRule"/>
</dbReference>
<comment type="similarity">
    <text evidence="17 20">Belongs to the cytochrome b family.</text>
</comment>
<evidence type="ECO:0000256" key="8">
    <source>
        <dbReference type="ARBA" id="ARBA00022692"/>
    </source>
</evidence>
<evidence type="ECO:0000256" key="20">
    <source>
        <dbReference type="RuleBase" id="RU362117"/>
    </source>
</evidence>
<keyword evidence="13 19" id="KW-0408">Iron</keyword>
<name>A0A4Y5T449_9META</name>
<dbReference type="Gene3D" id="1.20.810.10">
    <property type="entry name" value="Cytochrome Bc1 Complex, Chain C"/>
    <property type="match status" value="1"/>
</dbReference>
<evidence type="ECO:0000259" key="21">
    <source>
        <dbReference type="PROSITE" id="PS51002"/>
    </source>
</evidence>
<accession>A0A4Y5T449</accession>
<keyword evidence="11 20" id="KW-0249">Electron transport</keyword>
<evidence type="ECO:0000256" key="1">
    <source>
        <dbReference type="ARBA" id="ARBA00002566"/>
    </source>
</evidence>
<dbReference type="SUPFAM" id="SSF81648">
    <property type="entry name" value="a domain/subunit of cytochrome bc1 complex (Ubiquinol-cytochrome c reductase)"/>
    <property type="match status" value="1"/>
</dbReference>
<comment type="subcellular location">
    <subcellularLocation>
        <location evidence="2">Mitochondrion inner membrane</location>
        <topology evidence="2">Multi-pass membrane protein</topology>
    </subcellularLocation>
</comment>
<dbReference type="GO" id="GO:0045275">
    <property type="term" value="C:respiratory chain complex III"/>
    <property type="evidence" value="ECO:0007669"/>
    <property type="project" value="InterPro"/>
</dbReference>
<dbReference type="InterPro" id="IPR016174">
    <property type="entry name" value="Di-haem_cyt_TM"/>
</dbReference>
<dbReference type="EMBL" id="MK817284">
    <property type="protein sequence ID" value="QDA95895.1"/>
    <property type="molecule type" value="Genomic_DNA"/>
</dbReference>
<keyword evidence="10" id="KW-0999">Mitochondrion inner membrane</keyword>
<keyword evidence="12 20" id="KW-1133">Transmembrane helix</keyword>
<evidence type="ECO:0000256" key="11">
    <source>
        <dbReference type="ARBA" id="ARBA00022982"/>
    </source>
</evidence>
<evidence type="ECO:0000256" key="10">
    <source>
        <dbReference type="ARBA" id="ARBA00022792"/>
    </source>
</evidence>
<evidence type="ECO:0000256" key="19">
    <source>
        <dbReference type="PIRSR" id="PIRSR038885-2"/>
    </source>
</evidence>
<dbReference type="PIRSF" id="PIRSF038885">
    <property type="entry name" value="COB"/>
    <property type="match status" value="1"/>
</dbReference>
<evidence type="ECO:0000256" key="3">
    <source>
        <dbReference type="ARBA" id="ARBA00011088"/>
    </source>
</evidence>
<dbReference type="InterPro" id="IPR036150">
    <property type="entry name" value="Cyt_b/b6_C_sf"/>
</dbReference>
<dbReference type="InterPro" id="IPR048259">
    <property type="entry name" value="Cytochrome_b_N_euk/bac"/>
</dbReference>
<sequence length="382" mass="43074">MTNLRKNHPIMKIINDSFIDLPTPSNISAWWNFGSLLGICLIIQILTGLFLAMHYTSDTLTAFSSVAHICRDVNYGWLIRNLHANGASLFFMCLFLHVGRGIYYGSYLYKETWNIGVILLFTVMATAFVGYVLPWGQMSFWGATVITNLLSAIPYIGNSLVEWIWGGFSVDKATLTRFFAFHFILPFIIMALVIVHLLFLHETGSNNPTGMNPNADKIPFHPYYTIKDILGLFLMLLVLLLLALFSPDLLGDPDNFTPANPLNTPPHIKPEWYFLFAYAILRSIPNKLGGVLALLASILVLLIIPLLHTSTQRSMMFRPVSQTLFWMLTANLLILTWIGGQPVEQPFIIIGQLASISYFTIIIILMPVAGLFENYMLKPKYS</sequence>
<dbReference type="GO" id="GO:0046872">
    <property type="term" value="F:metal ion binding"/>
    <property type="evidence" value="ECO:0007669"/>
    <property type="project" value="UniProtKB-UniRule"/>
</dbReference>
<feature type="transmembrane region" description="Helical" evidence="20">
    <location>
        <begin position="288"/>
        <end position="308"/>
    </location>
</feature>
<feature type="transmembrane region" description="Helical" evidence="20">
    <location>
        <begin position="30"/>
        <end position="52"/>
    </location>
</feature>
<evidence type="ECO:0000256" key="5">
    <source>
        <dbReference type="ARBA" id="ARBA00022448"/>
    </source>
</evidence>
<evidence type="ECO:0000256" key="18">
    <source>
        <dbReference type="PIRSR" id="PIRSR038885-1"/>
    </source>
</evidence>
<keyword evidence="7 20" id="KW-0679">Respiratory chain</keyword>
<feature type="binding site" description="axial binding residue" evidence="19">
    <location>
        <position position="196"/>
    </location>
    <ligand>
        <name>heme b</name>
        <dbReference type="ChEBI" id="CHEBI:60344"/>
        <label>b566</label>
    </ligand>
    <ligandPart>
        <name>Fe</name>
        <dbReference type="ChEBI" id="CHEBI:18248"/>
    </ligandPart>
</feature>
<keyword evidence="5 20" id="KW-0813">Transport</keyword>
<dbReference type="InterPro" id="IPR027387">
    <property type="entry name" value="Cytb/b6-like_sf"/>
</dbReference>
<comment type="subunit">
    <text evidence="3">The cytochrome bc1 complex contains 11 subunits: 3 respiratory subunits (MT-CYB, CYC1 and UQCRFS1), 2 core proteins (UQCRC1 and UQCRC2) and 6 low-molecular weight proteins (UQCRH/QCR6, UQCRB/QCR7, UQCRQ/QCR8, UQCR10/QCR9, UQCR11/QCR10 and a cleavage product of UQCRFS1). This cytochrome bc1 complex then forms a dimer.</text>
</comment>
<dbReference type="InterPro" id="IPR005797">
    <property type="entry name" value="Cyt_b/b6_N"/>
</dbReference>
<dbReference type="AlphaFoldDB" id="A0A4Y5T449"/>
<dbReference type="EMBL" id="MK817285">
    <property type="protein sequence ID" value="QDA95896.1"/>
    <property type="molecule type" value="Genomic_DNA"/>
</dbReference>
<dbReference type="SUPFAM" id="SSF81342">
    <property type="entry name" value="Transmembrane di-heme cytochromes"/>
    <property type="match status" value="1"/>
</dbReference>
<geneLocation type="mitochondrion" evidence="23"/>
<evidence type="ECO:0000256" key="9">
    <source>
        <dbReference type="ARBA" id="ARBA00022723"/>
    </source>
</evidence>
<keyword evidence="8 20" id="KW-0812">Transmembrane</keyword>
<comment type="cofactor">
    <cofactor evidence="20">
        <name>heme b</name>
        <dbReference type="ChEBI" id="CHEBI:60344"/>
    </cofactor>
    <text evidence="20">Binds 2 heme groups non-covalently.</text>
</comment>
<dbReference type="PANTHER" id="PTHR19271">
    <property type="entry name" value="CYTOCHROME B"/>
    <property type="match status" value="1"/>
</dbReference>
<dbReference type="Pfam" id="PF00033">
    <property type="entry name" value="Cytochrome_B"/>
    <property type="match status" value="1"/>
</dbReference>
<evidence type="ECO:0000259" key="22">
    <source>
        <dbReference type="PROSITE" id="PS51003"/>
    </source>
</evidence>
<dbReference type="PROSITE" id="PS51002">
    <property type="entry name" value="CYTB_NTER"/>
    <property type="match status" value="1"/>
</dbReference>
<feature type="transmembrane region" description="Helical" evidence="20">
    <location>
        <begin position="320"/>
        <end position="340"/>
    </location>
</feature>
<proteinExistence type="inferred from homology"/>
<evidence type="ECO:0000256" key="16">
    <source>
        <dbReference type="ARBA" id="ARBA00023136"/>
    </source>
</evidence>
<feature type="binding site" evidence="18">
    <location>
        <position position="201"/>
    </location>
    <ligand>
        <name>a ubiquinone</name>
        <dbReference type="ChEBI" id="CHEBI:16389"/>
    </ligand>
</feature>
<feature type="transmembrane region" description="Helical" evidence="20">
    <location>
        <begin position="113"/>
        <end position="133"/>
    </location>
</feature>
<dbReference type="PANTHER" id="PTHR19271:SF16">
    <property type="entry name" value="CYTOCHROME B"/>
    <property type="match status" value="1"/>
</dbReference>
<evidence type="ECO:0000256" key="6">
    <source>
        <dbReference type="ARBA" id="ARBA00022617"/>
    </source>
</evidence>
<evidence type="ECO:0000256" key="13">
    <source>
        <dbReference type="ARBA" id="ARBA00023004"/>
    </source>
</evidence>
<feature type="transmembrane region" description="Helical" evidence="20">
    <location>
        <begin position="346"/>
        <end position="372"/>
    </location>
</feature>
<evidence type="ECO:0000256" key="4">
    <source>
        <dbReference type="ARBA" id="ARBA00013531"/>
    </source>
</evidence>
<feature type="transmembrane region" description="Helical" evidence="20">
    <location>
        <begin position="178"/>
        <end position="200"/>
    </location>
</feature>
<keyword evidence="15 20" id="KW-0496">Mitochondrion</keyword>
<feature type="domain" description="Cytochrome b/b6 N-terminal region profile" evidence="21">
    <location>
        <begin position="1"/>
        <end position="209"/>
    </location>
</feature>
<evidence type="ECO:0000256" key="7">
    <source>
        <dbReference type="ARBA" id="ARBA00022660"/>
    </source>
</evidence>
<feature type="transmembrane region" description="Helical" evidence="20">
    <location>
        <begin position="229"/>
        <end position="246"/>
    </location>
</feature>
<keyword evidence="14" id="KW-0830">Ubiquinone</keyword>
<evidence type="ECO:0000313" key="23">
    <source>
        <dbReference type="EMBL" id="QDA95895.1"/>
    </source>
</evidence>
<protein>
    <recommendedName>
        <fullName evidence="4 20">Cytochrome b</fullName>
    </recommendedName>
</protein>
<evidence type="ECO:0000256" key="17">
    <source>
        <dbReference type="ARBA" id="ARBA00061233"/>
    </source>
</evidence>
<dbReference type="InterPro" id="IPR030689">
    <property type="entry name" value="Cytochrome_b"/>
</dbReference>
<feature type="binding site" description="axial binding residue" evidence="19">
    <location>
        <position position="97"/>
    </location>
    <ligand>
        <name>heme b</name>
        <dbReference type="ChEBI" id="CHEBI:60344"/>
        <label>b566</label>
    </ligand>
    <ligandPart>
        <name>Fe</name>
        <dbReference type="ChEBI" id="CHEBI:18248"/>
    </ligandPart>
</feature>